<organism evidence="5 6">
    <name type="scientific">Aureobasidium pullulans</name>
    <name type="common">Black yeast</name>
    <name type="synonym">Pullularia pullulans</name>
    <dbReference type="NCBI Taxonomy" id="5580"/>
    <lineage>
        <taxon>Eukaryota</taxon>
        <taxon>Fungi</taxon>
        <taxon>Dikarya</taxon>
        <taxon>Ascomycota</taxon>
        <taxon>Pezizomycotina</taxon>
        <taxon>Dothideomycetes</taxon>
        <taxon>Dothideomycetidae</taxon>
        <taxon>Dothideales</taxon>
        <taxon>Saccotheciaceae</taxon>
        <taxon>Aureobasidium</taxon>
    </lineage>
</organism>
<evidence type="ECO:0000259" key="3">
    <source>
        <dbReference type="Pfam" id="PF00561"/>
    </source>
</evidence>
<evidence type="ECO:0008006" key="7">
    <source>
        <dbReference type="Google" id="ProtNLM"/>
    </source>
</evidence>
<evidence type="ECO:0000313" key="5">
    <source>
        <dbReference type="EMBL" id="THW62906.1"/>
    </source>
</evidence>
<dbReference type="InterPro" id="IPR000073">
    <property type="entry name" value="AB_hydrolase_1"/>
</dbReference>
<keyword evidence="2" id="KW-0378">Hydrolase</keyword>
<feature type="domain" description="AB hydrolase-1" evidence="3">
    <location>
        <begin position="164"/>
        <end position="361"/>
    </location>
</feature>
<accession>A0A4S8ZBA3</accession>
<evidence type="ECO:0000313" key="6">
    <source>
        <dbReference type="Proteomes" id="UP000310421"/>
    </source>
</evidence>
<dbReference type="SUPFAM" id="SSF53474">
    <property type="entry name" value="alpha/beta-Hydrolases"/>
    <property type="match status" value="1"/>
</dbReference>
<gene>
    <name evidence="5" type="ORF">D6D20_04001</name>
</gene>
<protein>
    <recommendedName>
        <fullName evidence="7">Peptidase S33 tripeptidyl aminopeptidase-like C-terminal domain-containing protein</fullName>
    </recommendedName>
</protein>
<dbReference type="InterPro" id="IPR029058">
    <property type="entry name" value="AB_hydrolase_fold"/>
</dbReference>
<comment type="caution">
    <text evidence="5">The sequence shown here is derived from an EMBL/GenBank/DDBJ whole genome shotgun (WGS) entry which is preliminary data.</text>
</comment>
<evidence type="ECO:0000259" key="4">
    <source>
        <dbReference type="Pfam" id="PF08386"/>
    </source>
</evidence>
<reference evidence="5 6" key="1">
    <citation type="submission" date="2018-10" db="EMBL/GenBank/DDBJ databases">
        <title>Fifty Aureobasidium pullulans genomes reveal a recombining polyextremotolerant generalist.</title>
        <authorList>
            <person name="Gostincar C."/>
            <person name="Turk M."/>
            <person name="Zajc J."/>
            <person name="Gunde-Cimerman N."/>
        </authorList>
    </citation>
    <scope>NUCLEOTIDE SEQUENCE [LARGE SCALE GENOMIC DNA]</scope>
    <source>
        <strain evidence="5 6">EXF-10751</strain>
    </source>
</reference>
<sequence>MRQSFLKFDTRLGDNQTSLSLPLPLCVLFAPIIMSYEKTEMEEHSSFAGVDTAPSSSYRPRLRHSLMIFAMCSTVLHWLGGARYLLPSVGQDEQPSPVENKTFSWDTVEPSTSLEYSPCYEGYQCAKLELAMDYWNGTTDAMVTLALVKKPTAVPVTDPRYGGVVLMNPGGPGGHGVGFILRVGEQLSSLLNFPGDDGDDGKQYDLISFDPRGVGLSTPRLSCFQGNTILEQAWLVREWEEGSFNASDIAFGRLWAMSKARVESCAIASEEPDIKRYVTTAYVARDMLEIVEKHDAWRAQEARRLSASQHHEAIDAHHFEYQPGTANLQYWGFSYGTYLGSVFAAMFPERVERLVLDGVVDVVDYQQAAWATNLVDTEKTMDSFYRFCAEAGYPACALANSHGKTRPEEVKQRTFDIIQNLHENPLAVIGPNPEVITSNDIRMLIFRSLYKPMTEFPVLANTLAELESGNGTNAAQMLRPHHAMNCKATSTNDLPNSPDAEIGIACTDGDDQTKMNKTTFASFVDELAEVSPTIGDIWASIRMSCIHYPLRAVHRFTGPWEATTAHPILLIGNTADPVTPLNDALRMSDRMAGSVTLIQDSAGHCSLSAYSECTAKYVRQYFHTGKLPPVNTTCAVDEKPFEVKEAAMRTVAHEQHSDIADAFFKFGVGRRFGRTG</sequence>
<dbReference type="PANTHER" id="PTHR43248">
    <property type="entry name" value="2-SUCCINYL-6-HYDROXY-2,4-CYCLOHEXADIENE-1-CARBOXYLATE SYNTHASE"/>
    <property type="match status" value="1"/>
</dbReference>
<dbReference type="InterPro" id="IPR051601">
    <property type="entry name" value="Serine_prot/Carboxylest_S33"/>
</dbReference>
<dbReference type="Pfam" id="PF08386">
    <property type="entry name" value="Abhydrolase_4"/>
    <property type="match status" value="1"/>
</dbReference>
<dbReference type="PANTHER" id="PTHR43248:SF25">
    <property type="entry name" value="AB HYDROLASE-1 DOMAIN-CONTAINING PROTEIN-RELATED"/>
    <property type="match status" value="1"/>
</dbReference>
<dbReference type="InterPro" id="IPR013595">
    <property type="entry name" value="Pept_S33_TAP-like_C"/>
</dbReference>
<dbReference type="Proteomes" id="UP000310421">
    <property type="component" value="Unassembled WGS sequence"/>
</dbReference>
<comment type="similarity">
    <text evidence="1">Belongs to the peptidase S33 family.</text>
</comment>
<dbReference type="Gene3D" id="3.40.50.1820">
    <property type="entry name" value="alpha/beta hydrolase"/>
    <property type="match status" value="1"/>
</dbReference>
<evidence type="ECO:0000256" key="1">
    <source>
        <dbReference type="ARBA" id="ARBA00010088"/>
    </source>
</evidence>
<dbReference type="Pfam" id="PF00561">
    <property type="entry name" value="Abhydrolase_1"/>
    <property type="match status" value="1"/>
</dbReference>
<evidence type="ECO:0000256" key="2">
    <source>
        <dbReference type="ARBA" id="ARBA00022801"/>
    </source>
</evidence>
<dbReference type="GO" id="GO:0016787">
    <property type="term" value="F:hydrolase activity"/>
    <property type="evidence" value="ECO:0007669"/>
    <property type="project" value="UniProtKB-KW"/>
</dbReference>
<dbReference type="EMBL" id="QZAN01000033">
    <property type="protein sequence ID" value="THW62906.1"/>
    <property type="molecule type" value="Genomic_DNA"/>
</dbReference>
<feature type="domain" description="Peptidase S33 tripeptidyl aminopeptidase-like C-terminal" evidence="4">
    <location>
        <begin position="532"/>
        <end position="634"/>
    </location>
</feature>
<proteinExistence type="inferred from homology"/>
<dbReference type="AlphaFoldDB" id="A0A4S8ZBA3"/>
<name>A0A4S8ZBA3_AURPU</name>